<keyword evidence="7" id="KW-1185">Reference proteome</keyword>
<dbReference type="InterPro" id="IPR016166">
    <property type="entry name" value="FAD-bd_PCMH"/>
</dbReference>
<comment type="caution">
    <text evidence="6">The sequence shown here is derived from an EMBL/GenBank/DDBJ whole genome shotgun (WGS) entry which is preliminary data.</text>
</comment>
<dbReference type="Pfam" id="PF02913">
    <property type="entry name" value="FAD-oxidase_C"/>
    <property type="match status" value="1"/>
</dbReference>
<name>A0A6M0JWR0_9GAMM</name>
<dbReference type="InterPro" id="IPR006094">
    <property type="entry name" value="Oxid_FAD_bind_N"/>
</dbReference>
<dbReference type="InterPro" id="IPR016171">
    <property type="entry name" value="Vanillyl_alc_oxidase_C-sub2"/>
</dbReference>
<organism evidence="6 7">
    <name type="scientific">Thiorhodococcus minor</name>
    <dbReference type="NCBI Taxonomy" id="57489"/>
    <lineage>
        <taxon>Bacteria</taxon>
        <taxon>Pseudomonadati</taxon>
        <taxon>Pseudomonadota</taxon>
        <taxon>Gammaproteobacteria</taxon>
        <taxon>Chromatiales</taxon>
        <taxon>Chromatiaceae</taxon>
        <taxon>Thiorhodococcus</taxon>
    </lineage>
</organism>
<keyword evidence="3" id="KW-0274">FAD</keyword>
<dbReference type="EC" id="1.1.99.14" evidence="6"/>
<reference evidence="6 7" key="1">
    <citation type="submission" date="2020-02" db="EMBL/GenBank/DDBJ databases">
        <title>Genome sequences of Thiorhodococcus mannitoliphagus and Thiorhodococcus minor, purple sulfur photosynthetic bacteria in the gammaproteobacterial family, Chromatiaceae.</title>
        <authorList>
            <person name="Aviles F.A."/>
            <person name="Meyer T.E."/>
            <person name="Kyndt J.A."/>
        </authorList>
    </citation>
    <scope>NUCLEOTIDE SEQUENCE [LARGE SCALE GENOMIC DNA]</scope>
    <source>
        <strain evidence="6 7">DSM 11518</strain>
    </source>
</reference>
<evidence type="ECO:0000256" key="1">
    <source>
        <dbReference type="ARBA" id="ARBA00001974"/>
    </source>
</evidence>
<evidence type="ECO:0000256" key="4">
    <source>
        <dbReference type="ARBA" id="ARBA00023002"/>
    </source>
</evidence>
<sequence>MPRLPLGSVGPWALSVVETRTRSSVEQDLTTELRDRVRAAAVDARPLALVGHGTKSFLGRALDAEAIALSAHAGILNYQPKELVITARSGTPLAEIESVLAEAGQMLAFEPPHFARSADAGATLGGTIAAGLSGPARPYLGSARDLVLGVRVLTGGGEVLRFGGEVMKNVAGYDVSRLMVGALGTLGILLDVSLKVLPAPSATQTQVLDCGEADALRLMGEWAAKPLPVTATCFDGEHLWVRLSGAAQGVREALERIGGDAVEPDPAKHLWHHLLREQQHGFFAGDVPLWRLSMPQAAPRPALDGVMLVEWGGGQRWLRSEDAPEKVREAVAKLGGHATLFRGGDRFGEVFHPLPVHMMQLHRRVKTAFDPHGILNPGRLYAGL</sequence>
<evidence type="ECO:0000256" key="3">
    <source>
        <dbReference type="ARBA" id="ARBA00022827"/>
    </source>
</evidence>
<dbReference type="PANTHER" id="PTHR11748">
    <property type="entry name" value="D-LACTATE DEHYDROGENASE"/>
    <property type="match status" value="1"/>
</dbReference>
<evidence type="ECO:0000256" key="2">
    <source>
        <dbReference type="ARBA" id="ARBA00022630"/>
    </source>
</evidence>
<evidence type="ECO:0000313" key="7">
    <source>
        <dbReference type="Proteomes" id="UP000483379"/>
    </source>
</evidence>
<dbReference type="GO" id="GO:0019154">
    <property type="term" value="F:glycolate dehydrogenase activity"/>
    <property type="evidence" value="ECO:0007669"/>
    <property type="project" value="UniProtKB-EC"/>
</dbReference>
<dbReference type="InterPro" id="IPR036318">
    <property type="entry name" value="FAD-bd_PCMH-like_sf"/>
</dbReference>
<accession>A0A6M0JWR0</accession>
<dbReference type="AlphaFoldDB" id="A0A6M0JWR0"/>
<feature type="domain" description="FAD-binding PCMH-type" evidence="5">
    <location>
        <begin position="17"/>
        <end position="199"/>
    </location>
</feature>
<dbReference type="PANTHER" id="PTHR11748:SF103">
    <property type="entry name" value="GLYCOLATE OXIDASE SUBUNIT GLCE"/>
    <property type="match status" value="1"/>
</dbReference>
<dbReference type="Proteomes" id="UP000483379">
    <property type="component" value="Unassembled WGS sequence"/>
</dbReference>
<proteinExistence type="predicted"/>
<dbReference type="SUPFAM" id="SSF55103">
    <property type="entry name" value="FAD-linked oxidases, C-terminal domain"/>
    <property type="match status" value="1"/>
</dbReference>
<comment type="cofactor">
    <cofactor evidence="1">
        <name>FAD</name>
        <dbReference type="ChEBI" id="CHEBI:57692"/>
    </cofactor>
</comment>
<dbReference type="Pfam" id="PF01565">
    <property type="entry name" value="FAD_binding_4"/>
    <property type="match status" value="1"/>
</dbReference>
<dbReference type="InterPro" id="IPR016169">
    <property type="entry name" value="FAD-bd_PCMH_sub2"/>
</dbReference>
<evidence type="ECO:0000259" key="5">
    <source>
        <dbReference type="PROSITE" id="PS51387"/>
    </source>
</evidence>
<gene>
    <name evidence="6" type="primary">glcE</name>
    <name evidence="6" type="ORF">G3446_08695</name>
</gene>
<dbReference type="NCBIfam" id="NF008439">
    <property type="entry name" value="PRK11282.1"/>
    <property type="match status" value="1"/>
</dbReference>
<dbReference type="GO" id="GO:0071949">
    <property type="term" value="F:FAD binding"/>
    <property type="evidence" value="ECO:0007669"/>
    <property type="project" value="InterPro"/>
</dbReference>
<dbReference type="InterPro" id="IPR004113">
    <property type="entry name" value="FAD-bd_oxidored_4_C"/>
</dbReference>
<evidence type="ECO:0000313" key="6">
    <source>
        <dbReference type="EMBL" id="NEV61966.1"/>
    </source>
</evidence>
<dbReference type="Gene3D" id="3.30.465.10">
    <property type="match status" value="1"/>
</dbReference>
<dbReference type="InterPro" id="IPR016164">
    <property type="entry name" value="FAD-linked_Oxase-like_C"/>
</dbReference>
<keyword evidence="4 6" id="KW-0560">Oxidoreductase</keyword>
<protein>
    <submittedName>
        <fullName evidence="6">Glycolate oxidase subunit GlcE</fullName>
        <ecNumber evidence="6">1.1.99.14</ecNumber>
    </submittedName>
</protein>
<dbReference type="PROSITE" id="PS51387">
    <property type="entry name" value="FAD_PCMH"/>
    <property type="match status" value="1"/>
</dbReference>
<dbReference type="Gene3D" id="1.10.45.10">
    <property type="entry name" value="Vanillyl-alcohol Oxidase, Chain A, domain 4"/>
    <property type="match status" value="1"/>
</dbReference>
<dbReference type="SUPFAM" id="SSF56176">
    <property type="entry name" value="FAD-binding/transporter-associated domain-like"/>
    <property type="match status" value="1"/>
</dbReference>
<keyword evidence="2" id="KW-0285">Flavoprotein</keyword>
<dbReference type="EMBL" id="JAAIJQ010000020">
    <property type="protein sequence ID" value="NEV61966.1"/>
    <property type="molecule type" value="Genomic_DNA"/>
</dbReference>